<keyword evidence="2" id="KW-0677">Repeat</keyword>
<dbReference type="AlphaFoldDB" id="A0A1G7A536"/>
<dbReference type="OrthoDB" id="218695at2"/>
<dbReference type="Proteomes" id="UP000198949">
    <property type="component" value="Unassembled WGS sequence"/>
</dbReference>
<dbReference type="InterPro" id="IPR011047">
    <property type="entry name" value="Quinoprotein_ADH-like_sf"/>
</dbReference>
<feature type="repeat" description="WD" evidence="3">
    <location>
        <begin position="506"/>
        <end position="549"/>
    </location>
</feature>
<dbReference type="CDD" id="cd00200">
    <property type="entry name" value="WD40"/>
    <property type="match status" value="1"/>
</dbReference>
<dbReference type="Pfam" id="PF00400">
    <property type="entry name" value="WD40"/>
    <property type="match status" value="7"/>
</dbReference>
<feature type="compositionally biased region" description="Low complexity" evidence="4">
    <location>
        <begin position="623"/>
        <end position="642"/>
    </location>
</feature>
<name>A0A1G7A536_9ACTN</name>
<keyword evidence="6" id="KW-1185">Reference proteome</keyword>
<dbReference type="PROSITE" id="PS50082">
    <property type="entry name" value="WD_REPEATS_2"/>
    <property type="match status" value="7"/>
</dbReference>
<organism evidence="5 6">
    <name type="scientific">Glycomyces harbinensis</name>
    <dbReference type="NCBI Taxonomy" id="58114"/>
    <lineage>
        <taxon>Bacteria</taxon>
        <taxon>Bacillati</taxon>
        <taxon>Actinomycetota</taxon>
        <taxon>Actinomycetes</taxon>
        <taxon>Glycomycetales</taxon>
        <taxon>Glycomycetaceae</taxon>
        <taxon>Glycomyces</taxon>
    </lineage>
</organism>
<dbReference type="InterPro" id="IPR019775">
    <property type="entry name" value="WD40_repeat_CS"/>
</dbReference>
<evidence type="ECO:0000313" key="6">
    <source>
        <dbReference type="Proteomes" id="UP000198949"/>
    </source>
</evidence>
<protein>
    <submittedName>
        <fullName evidence="5">WD40 repeat</fullName>
    </submittedName>
</protein>
<evidence type="ECO:0000256" key="3">
    <source>
        <dbReference type="PROSITE-ProRule" id="PRU00221"/>
    </source>
</evidence>
<feature type="region of interest" description="Disordered" evidence="4">
    <location>
        <begin position="613"/>
        <end position="643"/>
    </location>
</feature>
<feature type="repeat" description="WD" evidence="3">
    <location>
        <begin position="416"/>
        <end position="451"/>
    </location>
</feature>
<keyword evidence="1 3" id="KW-0853">WD repeat</keyword>
<dbReference type="InterPro" id="IPR001680">
    <property type="entry name" value="WD40_rpt"/>
</dbReference>
<dbReference type="PROSITE" id="PS00678">
    <property type="entry name" value="WD_REPEATS_1"/>
    <property type="match status" value="6"/>
</dbReference>
<dbReference type="InterPro" id="IPR036322">
    <property type="entry name" value="WD40_repeat_dom_sf"/>
</dbReference>
<dbReference type="PANTHER" id="PTHR19848:SF8">
    <property type="entry name" value="F-BOX AND WD REPEAT DOMAIN CONTAINING 7"/>
    <property type="match status" value="1"/>
</dbReference>
<gene>
    <name evidence="5" type="ORF">SAMN05216270_112109</name>
</gene>
<reference evidence="6" key="1">
    <citation type="submission" date="2016-10" db="EMBL/GenBank/DDBJ databases">
        <authorList>
            <person name="Varghese N."/>
            <person name="Submissions S."/>
        </authorList>
    </citation>
    <scope>NUCLEOTIDE SEQUENCE [LARGE SCALE GENOMIC DNA]</scope>
    <source>
        <strain evidence="6">CGMCC 4.3516</strain>
    </source>
</reference>
<feature type="repeat" description="WD" evidence="3">
    <location>
        <begin position="141"/>
        <end position="184"/>
    </location>
</feature>
<feature type="repeat" description="WD" evidence="3">
    <location>
        <begin position="731"/>
        <end position="766"/>
    </location>
</feature>
<sequence>MSAESRDRRSIARAIMSVASTVQWENTSAYLKRHGAEHAYEGELLDELVLQEDFLLHANAENLLPMLWHVRGARSQLAATAYRTSATAHASAGDLRDRHEILRRDQIRVKMERPSVSEPDQLWNPRWVLGQGITSSLAGTLTGHTRRIEDIAFGLLDRRPVALTASWDQTGRIWDLATGDQLGPSLTGHTDQLTAVKFGHLRGIPIALTASLDGTARVWDLQTSRQIRVLSGHVGAVHSIAFGDIEGAPIAVTGGWDQTVRVWDLIADRESRVLRGHTGTVRGVAFGTVDRVPVALSAAWDGTLRVWNLLDGSQTNEFDGRNGLLNTVAFGKVDGTALAVTGGMNGPVLVWNLQEGTATDLLGEPVAPGAFTGLGGGNVVSVALGYLGDAPAVIIADDTNTATVWNLQARRRENVLTGHTNYVTAVALGNSGGQSIALTGSVDQSARIWDLTGDGRPRRETSGHSGPVESIALGLLRDRPVALTIAREPNALMWDLHSGTRIGPPLTGHAKDLTAVAFGRLHDGPAAVTTARDGTARVWDLNSWKQIGTLAGYTGTVNAVAFTRFGDRPVAAIVSGAGTASYWDLTVQAPARGGPSSARAFAPLSAARTDLCGVGRASDTGDSRPGAGDASDGSGSSDGNVGDDLRRLVTAVAFDRRGRNPIAVSAMNDGQVHTWSLRGETISGTFLDQTGPLSALALGTIGEEPVAIGAGSGGVALVWSLASRSRRGSPIRGHTDEVTAVALGAVDGKPIAVTGSRDETIRVWDLTYPEHALIRTILLPAPCRAVAVSAEGAIVAAAGDEVLMYDHTGR</sequence>
<dbReference type="EMBL" id="FNAD01000012">
    <property type="protein sequence ID" value="SDE09006.1"/>
    <property type="molecule type" value="Genomic_DNA"/>
</dbReference>
<evidence type="ECO:0000313" key="5">
    <source>
        <dbReference type="EMBL" id="SDE09006.1"/>
    </source>
</evidence>
<dbReference type="PANTHER" id="PTHR19848">
    <property type="entry name" value="WD40 REPEAT PROTEIN"/>
    <property type="match status" value="1"/>
</dbReference>
<dbReference type="InterPro" id="IPR015943">
    <property type="entry name" value="WD40/YVTN_repeat-like_dom_sf"/>
</dbReference>
<dbReference type="PROSITE" id="PS50294">
    <property type="entry name" value="WD_REPEATS_REGION"/>
    <property type="match status" value="6"/>
</dbReference>
<dbReference type="STRING" id="58114.SAMN05216270_112109"/>
<accession>A0A1G7A536</accession>
<proteinExistence type="predicted"/>
<dbReference type="SUPFAM" id="SSF50978">
    <property type="entry name" value="WD40 repeat-like"/>
    <property type="match status" value="2"/>
</dbReference>
<evidence type="ECO:0000256" key="2">
    <source>
        <dbReference type="ARBA" id="ARBA00022737"/>
    </source>
</evidence>
<feature type="repeat" description="WD" evidence="3">
    <location>
        <begin position="274"/>
        <end position="317"/>
    </location>
</feature>
<feature type="repeat" description="WD" evidence="3">
    <location>
        <begin position="230"/>
        <end position="273"/>
    </location>
</feature>
<dbReference type="RefSeq" id="WP_091038722.1">
    <property type="nucleotide sequence ID" value="NZ_FNAD01000012.1"/>
</dbReference>
<dbReference type="InterPro" id="IPR020472">
    <property type="entry name" value="WD40_PAC1"/>
</dbReference>
<dbReference type="SMART" id="SM00320">
    <property type="entry name" value="WD40"/>
    <property type="match status" value="11"/>
</dbReference>
<evidence type="ECO:0000256" key="4">
    <source>
        <dbReference type="SAM" id="MobiDB-lite"/>
    </source>
</evidence>
<feature type="repeat" description="WD" evidence="3">
    <location>
        <begin position="186"/>
        <end position="229"/>
    </location>
</feature>
<dbReference type="PRINTS" id="PR00320">
    <property type="entry name" value="GPROTEINBRPT"/>
</dbReference>
<evidence type="ECO:0000256" key="1">
    <source>
        <dbReference type="ARBA" id="ARBA00022574"/>
    </source>
</evidence>
<dbReference type="Gene3D" id="2.130.10.10">
    <property type="entry name" value="YVTN repeat-like/Quinoprotein amine dehydrogenase"/>
    <property type="match status" value="4"/>
</dbReference>
<dbReference type="SUPFAM" id="SSF50998">
    <property type="entry name" value="Quinoprotein alcohol dehydrogenase-like"/>
    <property type="match status" value="1"/>
</dbReference>